<gene>
    <name evidence="1" type="ORF">NIES30_00180</name>
</gene>
<sequence>MRAVAMVSSAVRSLTPWLQADPALLPGSTAATLGNTVCRMVPLAIERPTLGREPAIAAAMKQLVAQSMRLRSPLGGWPADLPQTPDSLAPYLSEETGELLDHLTASAASVPSVTSTLVPVPQLVPHLLWLLASSGYEVMRLIEGVQARIFNPQNQGGICIVRLVPVLTLTLEETGYALDLVTQTDPAPVLYLAEDIEIRLLENDLDSQPLPCGDLLTQVARQVGYTQPGLGALLAGGCEVEALRPFQLWQNGSLHLRLHLAEMETQAPSQSYSSHSEAMPDALYLPPGGEQRAGTTASGFTLDDFASTLVDGPDDATAGVLGDWLTFTNERWIQTFLSAYAEQVVAQHLPQMLLGQAGDTPSERLRQREDLCNRVTYAATDLVQGASGLFKHTFVHEPVLVADLWPRLRWHLAQSSERVMQLMGGVSAQVLPPGLSWQQGSLYLRPLMQLTTSNRSWIVDLGRGRLLPTTPQALPAEAAVDVADDPWGPPLTVADLTTLVDGDLSLHTPAIAALRQGTSIHLHRLDAEVGCQAGQLTLDWCFTLQTTL</sequence>
<dbReference type="STRING" id="549789.NIES30_00180"/>
<comment type="caution">
    <text evidence="1">The sequence shown here is derived from an EMBL/GenBank/DDBJ whole genome shotgun (WGS) entry which is preliminary data.</text>
</comment>
<accession>A0A1U7JA13</accession>
<organism evidence="1 2">
    <name type="scientific">Phormidium tenue NIES-30</name>
    <dbReference type="NCBI Taxonomy" id="549789"/>
    <lineage>
        <taxon>Bacteria</taxon>
        <taxon>Bacillati</taxon>
        <taxon>Cyanobacteriota</taxon>
        <taxon>Cyanophyceae</taxon>
        <taxon>Oscillatoriophycideae</taxon>
        <taxon>Oscillatoriales</taxon>
        <taxon>Oscillatoriaceae</taxon>
        <taxon>Phormidium</taxon>
    </lineage>
</organism>
<proteinExistence type="predicted"/>
<name>A0A1U7JA13_9CYAN</name>
<dbReference type="AlphaFoldDB" id="A0A1U7JA13"/>
<dbReference type="Proteomes" id="UP000185557">
    <property type="component" value="Unassembled WGS sequence"/>
</dbReference>
<reference evidence="1 2" key="1">
    <citation type="submission" date="2016-11" db="EMBL/GenBank/DDBJ databases">
        <title>Draft Genome Sequences of Nine Cyanobacterial Strains from Diverse Habitats.</title>
        <authorList>
            <person name="Zhu T."/>
            <person name="Hou S."/>
            <person name="Lu X."/>
            <person name="Hess W.R."/>
        </authorList>
    </citation>
    <scope>NUCLEOTIDE SEQUENCE [LARGE SCALE GENOMIC DNA]</scope>
    <source>
        <strain evidence="1 2">NIES-30</strain>
    </source>
</reference>
<evidence type="ECO:0000313" key="1">
    <source>
        <dbReference type="EMBL" id="OKH50566.1"/>
    </source>
</evidence>
<protein>
    <submittedName>
        <fullName evidence="1">Uncharacterized protein</fullName>
    </submittedName>
</protein>
<dbReference type="EMBL" id="MRCG01000001">
    <property type="protein sequence ID" value="OKH50566.1"/>
    <property type="molecule type" value="Genomic_DNA"/>
</dbReference>
<evidence type="ECO:0000313" key="2">
    <source>
        <dbReference type="Proteomes" id="UP000185557"/>
    </source>
</evidence>
<keyword evidence="2" id="KW-1185">Reference proteome</keyword>